<gene>
    <name evidence="8" type="ORF">HMPREF9624_00505</name>
</gene>
<keyword evidence="4 6" id="KW-1133">Transmembrane helix</keyword>
<feature type="signal peptide" evidence="7">
    <location>
        <begin position="1"/>
        <end position="22"/>
    </location>
</feature>
<reference evidence="8 9" key="1">
    <citation type="submission" date="2011-08" db="EMBL/GenBank/DDBJ databases">
        <title>The Genome Sequence of Oribacterium sp. ACB7.</title>
        <authorList>
            <consortium name="The Broad Institute Genome Sequencing Platform"/>
            <person name="Earl A."/>
            <person name="Ward D."/>
            <person name="Feldgarden M."/>
            <person name="Gevers D."/>
            <person name="Sizova M."/>
            <person name="Hazen A."/>
            <person name="Epstein S."/>
            <person name="Young S.K."/>
            <person name="Zeng Q."/>
            <person name="Gargeya S."/>
            <person name="Fitzgerald M."/>
            <person name="Haas B."/>
            <person name="Abouelleil A."/>
            <person name="Alvarado L."/>
            <person name="Arachchi H.M."/>
            <person name="Berlin A."/>
            <person name="Brown A."/>
            <person name="Chapman S.B."/>
            <person name="Chen Z."/>
            <person name="Dunbar C."/>
            <person name="Freedman E."/>
            <person name="Gearin G."/>
            <person name="Gellesch M."/>
            <person name="Goldberg J."/>
            <person name="Griggs A."/>
            <person name="Gujja S."/>
            <person name="Heiman D."/>
            <person name="Howarth C."/>
            <person name="Larson L."/>
            <person name="Lui A."/>
            <person name="MacDonald P.J.P."/>
            <person name="Montmayeur A."/>
            <person name="Murphy C."/>
            <person name="Neiman D."/>
            <person name="Pearson M."/>
            <person name="Priest M."/>
            <person name="Roberts A."/>
            <person name="Saif S."/>
            <person name="Shea T."/>
            <person name="Shenoy N."/>
            <person name="Sisk P."/>
            <person name="Stolte C."/>
            <person name="Sykes S."/>
            <person name="Wortman J."/>
            <person name="Nusbaum C."/>
            <person name="Birren B."/>
        </authorList>
    </citation>
    <scope>NUCLEOTIDE SEQUENCE [LARGE SCALE GENOMIC DNA]</scope>
    <source>
        <strain evidence="8 9">ACB7</strain>
    </source>
</reference>
<organism evidence="8 9">
    <name type="scientific">Oribacterium asaccharolyticum ACB7</name>
    <dbReference type="NCBI Taxonomy" id="796944"/>
    <lineage>
        <taxon>Bacteria</taxon>
        <taxon>Bacillati</taxon>
        <taxon>Bacillota</taxon>
        <taxon>Clostridia</taxon>
        <taxon>Lachnospirales</taxon>
        <taxon>Lachnospiraceae</taxon>
        <taxon>Oribacterium</taxon>
    </lineage>
</organism>
<dbReference type="HOGENOM" id="CLU_083271_0_0_9"/>
<name>G9WTZ5_9FIRM</name>
<dbReference type="Pfam" id="PF04277">
    <property type="entry name" value="OAD_gamma"/>
    <property type="match status" value="1"/>
</dbReference>
<evidence type="ECO:0000256" key="7">
    <source>
        <dbReference type="SAM" id="SignalP"/>
    </source>
</evidence>
<protein>
    <recommendedName>
        <fullName evidence="10">Oxaloacetate decarboxylase gamma chain</fullName>
    </recommendedName>
</protein>
<feature type="chain" id="PRO_5039088062" description="Oxaloacetate decarboxylase gamma chain" evidence="7">
    <location>
        <begin position="23"/>
        <end position="268"/>
    </location>
</feature>
<dbReference type="AlphaFoldDB" id="G9WTZ5"/>
<evidence type="ECO:0000256" key="5">
    <source>
        <dbReference type="ARBA" id="ARBA00023136"/>
    </source>
</evidence>
<sequence length="268" mass="30343">MKKIKRIFILLSVLLFSAFLLSCSKKEEESTSVSAEEASGLEGVITNYFQQIEAQDDEQLEESINSAYKAKEELFYNALSNYKNAKKDLGEFQEIEKVDVKKEGDTYVVDLHAKYAKRELIFHAALHDDYSGFSELSFNPVYSLSEKLFAAFQNMIVGMGTVFAVLIFIAWIISLFAHLHRWEVRQAEKKKERDGKSSSVASSPAVVSPEKPAVPVLEKEEGISEELLSVILMAAVKAYEEDFAKKNPYSDARTLENGLFVRSIKRRK</sequence>
<dbReference type="GO" id="GO:0005886">
    <property type="term" value="C:plasma membrane"/>
    <property type="evidence" value="ECO:0007669"/>
    <property type="project" value="UniProtKB-SubCell"/>
</dbReference>
<dbReference type="InterPro" id="IPR005899">
    <property type="entry name" value="Na_pump_deCOase"/>
</dbReference>
<dbReference type="Proteomes" id="UP000003527">
    <property type="component" value="Unassembled WGS sequence"/>
</dbReference>
<proteinExistence type="predicted"/>
<keyword evidence="7" id="KW-0732">Signal</keyword>
<keyword evidence="5 6" id="KW-0472">Membrane</keyword>
<dbReference type="GO" id="GO:0036376">
    <property type="term" value="P:sodium ion export across plasma membrane"/>
    <property type="evidence" value="ECO:0007669"/>
    <property type="project" value="InterPro"/>
</dbReference>
<evidence type="ECO:0000313" key="8">
    <source>
        <dbReference type="EMBL" id="EHL12198.1"/>
    </source>
</evidence>
<comment type="caution">
    <text evidence="8">The sequence shown here is derived from an EMBL/GenBank/DDBJ whole genome shotgun (WGS) entry which is preliminary data.</text>
</comment>
<feature type="transmembrane region" description="Helical" evidence="6">
    <location>
        <begin position="155"/>
        <end position="179"/>
    </location>
</feature>
<keyword evidence="9" id="KW-1185">Reference proteome</keyword>
<dbReference type="PATRIC" id="fig|796944.3.peg.1218"/>
<keyword evidence="3 6" id="KW-0812">Transmembrane</keyword>
<evidence type="ECO:0008006" key="10">
    <source>
        <dbReference type="Google" id="ProtNLM"/>
    </source>
</evidence>
<dbReference type="Gene3D" id="3.10.450.590">
    <property type="match status" value="1"/>
</dbReference>
<dbReference type="PROSITE" id="PS51257">
    <property type="entry name" value="PROKAR_LIPOPROTEIN"/>
    <property type="match status" value="1"/>
</dbReference>
<evidence type="ECO:0000256" key="3">
    <source>
        <dbReference type="ARBA" id="ARBA00022692"/>
    </source>
</evidence>
<dbReference type="EMBL" id="AFZD01000016">
    <property type="protein sequence ID" value="EHL12198.1"/>
    <property type="molecule type" value="Genomic_DNA"/>
</dbReference>
<evidence type="ECO:0000256" key="4">
    <source>
        <dbReference type="ARBA" id="ARBA00022989"/>
    </source>
</evidence>
<evidence type="ECO:0000256" key="1">
    <source>
        <dbReference type="ARBA" id="ARBA00004236"/>
    </source>
</evidence>
<evidence type="ECO:0000256" key="6">
    <source>
        <dbReference type="SAM" id="Phobius"/>
    </source>
</evidence>
<accession>G9WTZ5</accession>
<evidence type="ECO:0000313" key="9">
    <source>
        <dbReference type="Proteomes" id="UP000003527"/>
    </source>
</evidence>
<comment type="subcellular location">
    <subcellularLocation>
        <location evidence="1">Cell membrane</location>
    </subcellularLocation>
</comment>
<dbReference type="GO" id="GO:0015081">
    <property type="term" value="F:sodium ion transmembrane transporter activity"/>
    <property type="evidence" value="ECO:0007669"/>
    <property type="project" value="InterPro"/>
</dbReference>
<keyword evidence="2" id="KW-1003">Cell membrane</keyword>
<dbReference type="RefSeq" id="WP_009536398.1">
    <property type="nucleotide sequence ID" value="NZ_JH414504.1"/>
</dbReference>
<evidence type="ECO:0000256" key="2">
    <source>
        <dbReference type="ARBA" id="ARBA00022475"/>
    </source>
</evidence>